<gene>
    <name evidence="2" type="ORF">ENL07_02175</name>
</gene>
<evidence type="ECO:0000256" key="1">
    <source>
        <dbReference type="SAM" id="MobiDB-lite"/>
    </source>
</evidence>
<evidence type="ECO:0000313" key="2">
    <source>
        <dbReference type="EMBL" id="HHE31459.1"/>
    </source>
</evidence>
<comment type="caution">
    <text evidence="2">The sequence shown here is derived from an EMBL/GenBank/DDBJ whole genome shotgun (WGS) entry which is preliminary data.</text>
</comment>
<protein>
    <submittedName>
        <fullName evidence="2">Uncharacterized protein</fullName>
    </submittedName>
</protein>
<organism evidence="2">
    <name type="scientific">Chlorobaculum parvum</name>
    <dbReference type="NCBI Taxonomy" id="274539"/>
    <lineage>
        <taxon>Bacteria</taxon>
        <taxon>Pseudomonadati</taxon>
        <taxon>Chlorobiota</taxon>
        <taxon>Chlorobiia</taxon>
        <taxon>Chlorobiales</taxon>
        <taxon>Chlorobiaceae</taxon>
        <taxon>Chlorobaculum</taxon>
    </lineage>
</organism>
<dbReference type="Proteomes" id="UP000886058">
    <property type="component" value="Unassembled WGS sequence"/>
</dbReference>
<feature type="region of interest" description="Disordered" evidence="1">
    <location>
        <begin position="19"/>
        <end position="68"/>
    </location>
</feature>
<dbReference type="AlphaFoldDB" id="A0A7C5HB77"/>
<name>A0A7C5HB77_9CHLB</name>
<proteinExistence type="predicted"/>
<feature type="compositionally biased region" description="Polar residues" evidence="1">
    <location>
        <begin position="59"/>
        <end position="68"/>
    </location>
</feature>
<dbReference type="EMBL" id="DRSQ01000048">
    <property type="protein sequence ID" value="HHE31459.1"/>
    <property type="molecule type" value="Genomic_DNA"/>
</dbReference>
<feature type="compositionally biased region" description="Basic and acidic residues" evidence="1">
    <location>
        <begin position="47"/>
        <end position="57"/>
    </location>
</feature>
<reference evidence="2" key="1">
    <citation type="journal article" date="2020" name="mSystems">
        <title>Genome- and Community-Level Interaction Insights into Carbon Utilization and Element Cycling Functions of Hydrothermarchaeota in Hydrothermal Sediment.</title>
        <authorList>
            <person name="Zhou Z."/>
            <person name="Liu Y."/>
            <person name="Xu W."/>
            <person name="Pan J."/>
            <person name="Luo Z.H."/>
            <person name="Li M."/>
        </authorList>
    </citation>
    <scope>NUCLEOTIDE SEQUENCE [LARGE SCALE GENOMIC DNA]</scope>
    <source>
        <strain evidence="2">HyVt-633</strain>
    </source>
</reference>
<accession>A0A7C5HB77</accession>
<feature type="compositionally biased region" description="Polar residues" evidence="1">
    <location>
        <begin position="31"/>
        <end position="43"/>
    </location>
</feature>
<sequence length="68" mass="7365">MEPDNTSPFFYCCRARASRNETDTGAECARTYTSGKSTCSDESGNACDRHDSSDLPERGSSTGRSDSE</sequence>